<dbReference type="RefSeq" id="WP_201029523.1">
    <property type="nucleotide sequence ID" value="NZ_BCSY01000035.1"/>
</dbReference>
<proteinExistence type="predicted"/>
<gene>
    <name evidence="3" type="ORF">RMCC_1887</name>
</gene>
<dbReference type="STRING" id="228230.RMCC_1887"/>
<evidence type="ECO:0000313" key="3">
    <source>
        <dbReference type="EMBL" id="GAS94921.1"/>
    </source>
</evidence>
<dbReference type="Proteomes" id="UP000069443">
    <property type="component" value="Unassembled WGS sequence"/>
</dbReference>
<dbReference type="Pfam" id="PF21818">
    <property type="entry name" value="DUF6884"/>
    <property type="match status" value="1"/>
</dbReference>
<dbReference type="AlphaFoldDB" id="A0A100WBD8"/>
<reference evidence="4" key="2">
    <citation type="submission" date="2016-02" db="EMBL/GenBank/DDBJ databases">
        <title>Draft genome sequence of five rapidly growing Mycobacterium species.</title>
        <authorList>
            <person name="Katahira K."/>
            <person name="Gotou Y."/>
            <person name="Iida K."/>
            <person name="Ogura Y."/>
            <person name="Hayashi T."/>
        </authorList>
    </citation>
    <scope>NUCLEOTIDE SEQUENCE [LARGE SCALE GENOMIC DNA]</scope>
    <source>
        <strain evidence="4">JCM15298</strain>
    </source>
</reference>
<feature type="region of interest" description="Disordered" evidence="1">
    <location>
        <begin position="1"/>
        <end position="22"/>
    </location>
</feature>
<dbReference type="InterPro" id="IPR049251">
    <property type="entry name" value="DUF6884"/>
</dbReference>
<feature type="domain" description="DUF6884" evidence="2">
    <location>
        <begin position="131"/>
        <end position="233"/>
    </location>
</feature>
<keyword evidence="4" id="KW-1185">Reference proteome</keyword>
<evidence type="ECO:0000256" key="1">
    <source>
        <dbReference type="SAM" id="MobiDB-lite"/>
    </source>
</evidence>
<comment type="caution">
    <text evidence="3">The sequence shown here is derived from an EMBL/GenBank/DDBJ whole genome shotgun (WGS) entry which is preliminary data.</text>
</comment>
<name>A0A100WBD8_MYCCR</name>
<evidence type="ECO:0000259" key="2">
    <source>
        <dbReference type="Pfam" id="PF21818"/>
    </source>
</evidence>
<organism evidence="3 4">
    <name type="scientific">Mycolicibacterium canariasense</name>
    <name type="common">Mycobacterium canariasense</name>
    <dbReference type="NCBI Taxonomy" id="228230"/>
    <lineage>
        <taxon>Bacteria</taxon>
        <taxon>Bacillati</taxon>
        <taxon>Actinomycetota</taxon>
        <taxon>Actinomycetes</taxon>
        <taxon>Mycobacteriales</taxon>
        <taxon>Mycobacteriaceae</taxon>
        <taxon>Mycolicibacterium</taxon>
    </lineage>
</organism>
<evidence type="ECO:0000313" key="4">
    <source>
        <dbReference type="Proteomes" id="UP000069443"/>
    </source>
</evidence>
<accession>A0A100WBD8</accession>
<reference evidence="4" key="1">
    <citation type="journal article" date="2016" name="Genome Announc.">
        <title>Draft Genome Sequences of Five Rapidly Growing Mycobacterium Species, M. thermoresistibile, M. fortuitum subsp. acetamidolyticum, M. canariasense, M. brisbanense, and M. novocastrense.</title>
        <authorList>
            <person name="Katahira K."/>
            <person name="Ogura Y."/>
            <person name="Gotoh Y."/>
            <person name="Hayashi T."/>
        </authorList>
    </citation>
    <scope>NUCLEOTIDE SEQUENCE [LARGE SCALE GENOMIC DNA]</scope>
    <source>
        <strain evidence="4">JCM15298</strain>
    </source>
</reference>
<dbReference type="EMBL" id="BCSY01000035">
    <property type="protein sequence ID" value="GAS94921.1"/>
    <property type="molecule type" value="Genomic_DNA"/>
</dbReference>
<sequence>MTQTTNAVDAAENPDTRPAPPLIFRPVPHPCGTLTIHTATTDTHTIELYRVNDAEGARTHGAWFMRIRVAGGVLAAHSRHTTMAAGRQFAAAVLAAVNGPAHVDLLAAHDLVAAGVAEHAEPAGMPDAEPIVVLACGAAKLERRAPAAELYTSPHFALMLRAARRVAGEHAGRVLILSALHGLVECERELEPYDVQMGDPRSVTPATIAEQLAGIAPRSITALLPRAYATALDEAAGIAGAPAPTDLLADAPGIGYQRRVASRLLATG</sequence>
<protein>
    <submittedName>
        <fullName evidence="3">Gp55</fullName>
    </submittedName>
</protein>